<evidence type="ECO:0000313" key="1">
    <source>
        <dbReference type="EMBL" id="NSL85677.1"/>
    </source>
</evidence>
<organism evidence="1 2">
    <name type="scientific">Chitinophaga solisilvae</name>
    <dbReference type="NCBI Taxonomy" id="1233460"/>
    <lineage>
        <taxon>Bacteria</taxon>
        <taxon>Pseudomonadati</taxon>
        <taxon>Bacteroidota</taxon>
        <taxon>Chitinophagia</taxon>
        <taxon>Chitinophagales</taxon>
        <taxon>Chitinophagaceae</taxon>
        <taxon>Chitinophaga</taxon>
    </lineage>
</organism>
<keyword evidence="2" id="KW-1185">Reference proteome</keyword>
<accession>A0A433WQ96</accession>
<sequence>MIRLYKALIVLIFMYATGHMGYTFFNKDAVTPEEKMWFFSGGIALLLMGFINILHFILHIPLTRNICFITNLAMLLFMIILCFIIPEPQVIVLDFILATILITAWKHAVTVNKRSSYEVNLPGLQL</sequence>
<dbReference type="Proteomes" id="UP000281028">
    <property type="component" value="Unassembled WGS sequence"/>
</dbReference>
<dbReference type="AlphaFoldDB" id="A0A433WQ96"/>
<gene>
    <name evidence="1" type="ORF">ECE50_002470</name>
</gene>
<evidence type="ECO:0000313" key="2">
    <source>
        <dbReference type="Proteomes" id="UP000281028"/>
    </source>
</evidence>
<dbReference type="OrthoDB" id="9844396at2"/>
<comment type="caution">
    <text evidence="1">The sequence shown here is derived from an EMBL/GenBank/DDBJ whole genome shotgun (WGS) entry which is preliminary data.</text>
</comment>
<protein>
    <submittedName>
        <fullName evidence="1">Uncharacterized protein</fullName>
    </submittedName>
</protein>
<dbReference type="EMBL" id="RIAR02000001">
    <property type="protein sequence ID" value="NSL85677.1"/>
    <property type="molecule type" value="Genomic_DNA"/>
</dbReference>
<proteinExistence type="predicted"/>
<reference evidence="1" key="1">
    <citation type="submission" date="2020-05" db="EMBL/GenBank/DDBJ databases">
        <title>Chitinophaga laudate sp. nov., isolated from a tropical peat swamp.</title>
        <authorList>
            <person name="Goh C.B.S."/>
            <person name="Lee M.S."/>
            <person name="Parimannan S."/>
            <person name="Pasbakhsh P."/>
            <person name="Yule C.M."/>
            <person name="Rajandas H."/>
            <person name="Loke S."/>
            <person name="Croft L."/>
            <person name="Tan J.B.L."/>
        </authorList>
    </citation>
    <scope>NUCLEOTIDE SEQUENCE</scope>
    <source>
        <strain evidence="1">Mgbs1</strain>
    </source>
</reference>
<name>A0A433WQ96_9BACT</name>